<dbReference type="GO" id="GO:0004519">
    <property type="term" value="F:endonuclease activity"/>
    <property type="evidence" value="ECO:0007669"/>
    <property type="project" value="UniProtKB-KW"/>
</dbReference>
<name>A0A1J5HVQ9_9BACT</name>
<dbReference type="PANTHER" id="PTHR12302:SF3">
    <property type="entry name" value="SERINE_THREONINE-PROTEIN KINASE 31"/>
    <property type="match status" value="1"/>
</dbReference>
<accession>A0A1J5HVQ9</accession>
<evidence type="ECO:0000256" key="1">
    <source>
        <dbReference type="ARBA" id="ARBA00022722"/>
    </source>
</evidence>
<evidence type="ECO:0000313" key="7">
    <source>
        <dbReference type="Proteomes" id="UP000183758"/>
    </source>
</evidence>
<dbReference type="EMBL" id="MNZM01000021">
    <property type="protein sequence ID" value="OIP85882.1"/>
    <property type="molecule type" value="Genomic_DNA"/>
</dbReference>
<evidence type="ECO:0000256" key="4">
    <source>
        <dbReference type="SAM" id="Phobius"/>
    </source>
</evidence>
<proteinExistence type="predicted"/>
<evidence type="ECO:0000313" key="6">
    <source>
        <dbReference type="EMBL" id="OIP85882.1"/>
    </source>
</evidence>
<keyword evidence="4" id="KW-0812">Transmembrane</keyword>
<protein>
    <recommendedName>
        <fullName evidence="5">TNase-like domain-containing protein</fullName>
    </recommendedName>
</protein>
<evidence type="ECO:0000256" key="2">
    <source>
        <dbReference type="ARBA" id="ARBA00022759"/>
    </source>
</evidence>
<dbReference type="PANTHER" id="PTHR12302">
    <property type="entry name" value="EBNA2 BINDING PROTEIN P100"/>
    <property type="match status" value="1"/>
</dbReference>
<reference evidence="6 7" key="1">
    <citation type="journal article" date="2016" name="Environ. Microbiol.">
        <title>Genomic resolution of a cold subsurface aquifer community provides metabolic insights for novel microbes adapted to high CO concentrations.</title>
        <authorList>
            <person name="Probst A.J."/>
            <person name="Castelle C.J."/>
            <person name="Singh A."/>
            <person name="Brown C.T."/>
            <person name="Anantharaman K."/>
            <person name="Sharon I."/>
            <person name="Hug L.A."/>
            <person name="Burstein D."/>
            <person name="Emerson J.B."/>
            <person name="Thomas B.C."/>
            <person name="Banfield J.F."/>
        </authorList>
    </citation>
    <scope>NUCLEOTIDE SEQUENCE [LARGE SCALE GENOMIC DNA]</scope>
    <source>
        <strain evidence="6">CG2_30_33_16</strain>
    </source>
</reference>
<dbReference type="AlphaFoldDB" id="A0A1J5HVQ9"/>
<dbReference type="SMART" id="SM00318">
    <property type="entry name" value="SNc"/>
    <property type="match status" value="1"/>
</dbReference>
<dbReference type="PROSITE" id="PS50830">
    <property type="entry name" value="TNASE_3"/>
    <property type="match status" value="1"/>
</dbReference>
<keyword evidence="4" id="KW-0472">Membrane</keyword>
<feature type="transmembrane region" description="Helical" evidence="4">
    <location>
        <begin position="12"/>
        <end position="32"/>
    </location>
</feature>
<dbReference type="GO" id="GO:0016787">
    <property type="term" value="F:hydrolase activity"/>
    <property type="evidence" value="ECO:0007669"/>
    <property type="project" value="UniProtKB-KW"/>
</dbReference>
<dbReference type="Gene3D" id="2.40.50.90">
    <property type="match status" value="1"/>
</dbReference>
<dbReference type="InterPro" id="IPR016071">
    <property type="entry name" value="Staphylococal_nuclease_OB-fold"/>
</dbReference>
<comment type="caution">
    <text evidence="6">The sequence shown here is derived from an EMBL/GenBank/DDBJ whole genome shotgun (WGS) entry which is preliminary data.</text>
</comment>
<dbReference type="Pfam" id="PF00565">
    <property type="entry name" value="SNase"/>
    <property type="match status" value="1"/>
</dbReference>
<dbReference type="Proteomes" id="UP000183758">
    <property type="component" value="Unassembled WGS sequence"/>
</dbReference>
<keyword evidence="3" id="KW-0378">Hydrolase</keyword>
<keyword evidence="1" id="KW-0540">Nuclease</keyword>
<evidence type="ECO:0000259" key="5">
    <source>
        <dbReference type="PROSITE" id="PS50830"/>
    </source>
</evidence>
<keyword evidence="4" id="KW-1133">Transmembrane helix</keyword>
<gene>
    <name evidence="6" type="ORF">AUK04_00905</name>
</gene>
<keyword evidence="2" id="KW-0255">Endonuclease</keyword>
<organism evidence="6 7">
    <name type="scientific">Candidatus Roizmanbacteria bacterium CG2_30_33_16</name>
    <dbReference type="NCBI Taxonomy" id="1805340"/>
    <lineage>
        <taxon>Bacteria</taxon>
        <taxon>Candidatus Roizmaniibacteriota</taxon>
    </lineage>
</organism>
<dbReference type="InterPro" id="IPR035437">
    <property type="entry name" value="SNase_OB-fold_sf"/>
</dbReference>
<evidence type="ECO:0000256" key="3">
    <source>
        <dbReference type="ARBA" id="ARBA00022801"/>
    </source>
</evidence>
<dbReference type="SUPFAM" id="SSF50199">
    <property type="entry name" value="Staphylococcal nuclease"/>
    <property type="match status" value="1"/>
</dbReference>
<feature type="domain" description="TNase-like" evidence="5">
    <location>
        <begin position="36"/>
        <end position="154"/>
    </location>
</feature>
<sequence length="224" mass="25527">MKDKLLFFLKRFALLFIIPSILLNLFLSYKFYSQKKANLVKVIGIIDGDTVVLENKTRLRLRHINAPELEFCGGQEAKNLLASLVENKSISIEEQIPDQTGRAMALIYVDNLFINQKMLESGWVRYHSDQTSKTALLKKTADNAKTNKLGIFSQLCLQMQNPDNPNCIIKGNLENKRTSGRKLYYLLSCAQYKFVQIEKDLGEQWFCTEKEASAAGYIKAATCK</sequence>